<reference evidence="3" key="1">
    <citation type="journal article" date="2019" name="Int. J. Syst. Evol. Microbiol.">
        <title>The Global Catalogue of Microorganisms (GCM) 10K type strain sequencing project: providing services to taxonomists for standard genome sequencing and annotation.</title>
        <authorList>
            <consortium name="The Broad Institute Genomics Platform"/>
            <consortium name="The Broad Institute Genome Sequencing Center for Infectious Disease"/>
            <person name="Wu L."/>
            <person name="Ma J."/>
        </authorList>
    </citation>
    <scope>NUCLEOTIDE SEQUENCE [LARGE SCALE GENOMIC DNA]</scope>
    <source>
        <strain evidence="3">CGMCC 1.10698</strain>
    </source>
</reference>
<protein>
    <submittedName>
        <fullName evidence="2">PucR family transcriptional regulator</fullName>
    </submittedName>
</protein>
<feature type="domain" description="PucR C-terminal helix-turn-helix" evidence="1">
    <location>
        <begin position="347"/>
        <end position="404"/>
    </location>
</feature>
<evidence type="ECO:0000313" key="3">
    <source>
        <dbReference type="Proteomes" id="UP001595773"/>
    </source>
</evidence>
<dbReference type="EMBL" id="JBHSCQ010000020">
    <property type="protein sequence ID" value="MFC4266490.1"/>
    <property type="molecule type" value="Genomic_DNA"/>
</dbReference>
<evidence type="ECO:0000259" key="1">
    <source>
        <dbReference type="Pfam" id="PF13556"/>
    </source>
</evidence>
<gene>
    <name evidence="2" type="ORF">ACFOW9_12840</name>
</gene>
<evidence type="ECO:0000313" key="2">
    <source>
        <dbReference type="EMBL" id="MFC4266490.1"/>
    </source>
</evidence>
<name>A0ABV8R2D1_9MICC</name>
<dbReference type="PANTHER" id="PTHR33744:SF17">
    <property type="entry name" value="CONSERVED PROTEIN"/>
    <property type="match status" value="1"/>
</dbReference>
<dbReference type="Pfam" id="PF13556">
    <property type="entry name" value="HTH_30"/>
    <property type="match status" value="1"/>
</dbReference>
<sequence>MRNQEIEDLVEQLAVELGRGLSLEDLDGLLLAYSSNQSHADRVRVNFLLSKRVAADVGAWQLSHGIARAVRPVVVPANENLGMLGRVCVPLLVRGFRVGYLWVQQDGEEQSATAILAALPRVRDSLDLLATLLLDSNTAESSQRRAREQLFLAATDGDRQAIDVVAEWPEVRQRGPWQAVTVYAAPGPGSSGAPVPGFVPGKVLDPLAAALVHRSAGLTATVGVDVALFTAGLGSHALMLLRATQSRTAHAEVLRRYGAELAKRTGAPASDVVMGIGEPFDSFRQLPSAYRQSRIAAQAAAVDPALGTILDVRGAGVYELLAGGAADPNDSVYYRLLHHRDDAAELFTVLEHLYDNDGAVAKVAASLHLHRSSIYNRLARVRGVISADPLAGRVRLELHLALKAARWAGRPRI</sequence>
<organism evidence="2 3">
    <name type="scientific">Arthrobacter cryoconiti</name>
    <dbReference type="NCBI Taxonomy" id="748907"/>
    <lineage>
        <taxon>Bacteria</taxon>
        <taxon>Bacillati</taxon>
        <taxon>Actinomycetota</taxon>
        <taxon>Actinomycetes</taxon>
        <taxon>Micrococcales</taxon>
        <taxon>Micrococcaceae</taxon>
        <taxon>Arthrobacter</taxon>
    </lineage>
</organism>
<dbReference type="Gene3D" id="1.10.10.2840">
    <property type="entry name" value="PucR C-terminal helix-turn-helix domain"/>
    <property type="match status" value="1"/>
</dbReference>
<dbReference type="InterPro" id="IPR025736">
    <property type="entry name" value="PucR_C-HTH_dom"/>
</dbReference>
<dbReference type="Proteomes" id="UP001595773">
    <property type="component" value="Unassembled WGS sequence"/>
</dbReference>
<dbReference type="RefSeq" id="WP_230066847.1">
    <property type="nucleotide sequence ID" value="NZ_BAABLL010000008.1"/>
</dbReference>
<dbReference type="InterPro" id="IPR051448">
    <property type="entry name" value="CdaR-like_regulators"/>
</dbReference>
<dbReference type="InterPro" id="IPR042070">
    <property type="entry name" value="PucR_C-HTH_sf"/>
</dbReference>
<keyword evidence="3" id="KW-1185">Reference proteome</keyword>
<comment type="caution">
    <text evidence="2">The sequence shown here is derived from an EMBL/GenBank/DDBJ whole genome shotgun (WGS) entry which is preliminary data.</text>
</comment>
<proteinExistence type="predicted"/>
<accession>A0ABV8R2D1</accession>
<dbReference type="PANTHER" id="PTHR33744">
    <property type="entry name" value="CARBOHYDRATE DIACID REGULATOR"/>
    <property type="match status" value="1"/>
</dbReference>